<evidence type="ECO:0000313" key="3">
    <source>
        <dbReference type="EMBL" id="MFD1186890.1"/>
    </source>
</evidence>
<dbReference type="PROSITE" id="PS51257">
    <property type="entry name" value="PROKAR_LIPOPROTEIN"/>
    <property type="match status" value="1"/>
</dbReference>
<dbReference type="EMBL" id="JBHTLD010000100">
    <property type="protein sequence ID" value="MFD1186890.1"/>
    <property type="molecule type" value="Genomic_DNA"/>
</dbReference>
<dbReference type="RefSeq" id="WP_377527718.1">
    <property type="nucleotide sequence ID" value="NZ_JBHTLD010000100.1"/>
</dbReference>
<accession>A0ABW3STN0</accession>
<protein>
    <submittedName>
        <fullName evidence="3">Uncharacterized protein</fullName>
    </submittedName>
</protein>
<feature type="chain" id="PRO_5047383528" evidence="2">
    <location>
        <begin position="24"/>
        <end position="220"/>
    </location>
</feature>
<keyword evidence="2" id="KW-0732">Signal</keyword>
<gene>
    <name evidence="3" type="ORF">ACFQ2O_11805</name>
</gene>
<name>A0ABW3STN0_9BACT</name>
<feature type="signal peptide" evidence="2">
    <location>
        <begin position="1"/>
        <end position="23"/>
    </location>
</feature>
<organism evidence="3 4">
    <name type="scientific">Pontibacter rugosus</name>
    <dbReference type="NCBI Taxonomy" id="1745966"/>
    <lineage>
        <taxon>Bacteria</taxon>
        <taxon>Pseudomonadati</taxon>
        <taxon>Bacteroidota</taxon>
        <taxon>Cytophagia</taxon>
        <taxon>Cytophagales</taxon>
        <taxon>Hymenobacteraceae</taxon>
        <taxon>Pontibacter</taxon>
    </lineage>
</organism>
<proteinExistence type="predicted"/>
<sequence length="220" mass="25987">MNKSKFILLFICLPLLYSCNSSESETATSSEQSLNDYRNYVSEFEQDSLSEVEMRALEQAEEDNSRWETEKTNLQETYNERRAVVEQNLEELDEQQRAEVNDLDQRYNRALQQRERQYAEAGRRSMLRRDLLGLEVKNPDMSDVTAENIASVYDRFIATLAQNTAQYEQRDWNQIEGWWNSLNNRFQTLEDELDPSAKNSIEQAQNRYREIRENSNIAGR</sequence>
<comment type="caution">
    <text evidence="3">The sequence shown here is derived from an EMBL/GenBank/DDBJ whole genome shotgun (WGS) entry which is preliminary data.</text>
</comment>
<keyword evidence="1" id="KW-0175">Coiled coil</keyword>
<evidence type="ECO:0000256" key="1">
    <source>
        <dbReference type="SAM" id="Coils"/>
    </source>
</evidence>
<feature type="coiled-coil region" evidence="1">
    <location>
        <begin position="50"/>
        <end position="120"/>
    </location>
</feature>
<evidence type="ECO:0000313" key="4">
    <source>
        <dbReference type="Proteomes" id="UP001597094"/>
    </source>
</evidence>
<evidence type="ECO:0000256" key="2">
    <source>
        <dbReference type="SAM" id="SignalP"/>
    </source>
</evidence>
<reference evidence="4" key="1">
    <citation type="journal article" date="2019" name="Int. J. Syst. Evol. Microbiol.">
        <title>The Global Catalogue of Microorganisms (GCM) 10K type strain sequencing project: providing services to taxonomists for standard genome sequencing and annotation.</title>
        <authorList>
            <consortium name="The Broad Institute Genomics Platform"/>
            <consortium name="The Broad Institute Genome Sequencing Center for Infectious Disease"/>
            <person name="Wu L."/>
            <person name="Ma J."/>
        </authorList>
    </citation>
    <scope>NUCLEOTIDE SEQUENCE [LARGE SCALE GENOMIC DNA]</scope>
    <source>
        <strain evidence="4">JCM 31319</strain>
    </source>
</reference>
<dbReference type="Proteomes" id="UP001597094">
    <property type="component" value="Unassembled WGS sequence"/>
</dbReference>
<keyword evidence="4" id="KW-1185">Reference proteome</keyword>